<keyword evidence="2" id="KW-1185">Reference proteome</keyword>
<sequence length="143" mass="16217">MSISESLPLSSTSCKSASSSCKSLAKVNMFPTLSKTLSFKYDYLYEVDVIPPENKISSTYLPLLNPHSTFVKKSCNPWMQIRSLVQQKPKESRNMLLHQNLISNLFLQIKKNSSPLCRCQRIFPDSGKAWVLPISILVLLELH</sequence>
<organism evidence="1 2">
    <name type="scientific">Solanum pinnatisectum</name>
    <name type="common">tansyleaf nightshade</name>
    <dbReference type="NCBI Taxonomy" id="50273"/>
    <lineage>
        <taxon>Eukaryota</taxon>
        <taxon>Viridiplantae</taxon>
        <taxon>Streptophyta</taxon>
        <taxon>Embryophyta</taxon>
        <taxon>Tracheophyta</taxon>
        <taxon>Spermatophyta</taxon>
        <taxon>Magnoliopsida</taxon>
        <taxon>eudicotyledons</taxon>
        <taxon>Gunneridae</taxon>
        <taxon>Pentapetalae</taxon>
        <taxon>asterids</taxon>
        <taxon>lamiids</taxon>
        <taxon>Solanales</taxon>
        <taxon>Solanaceae</taxon>
        <taxon>Solanoideae</taxon>
        <taxon>Solaneae</taxon>
        <taxon>Solanum</taxon>
    </lineage>
</organism>
<dbReference type="Proteomes" id="UP001311915">
    <property type="component" value="Unassembled WGS sequence"/>
</dbReference>
<dbReference type="EMBL" id="JAWPEI010000008">
    <property type="protein sequence ID" value="KAK4718042.1"/>
    <property type="molecule type" value="Genomic_DNA"/>
</dbReference>
<accession>A0AAV9KX81</accession>
<protein>
    <submittedName>
        <fullName evidence="1">Uncharacterized protein</fullName>
    </submittedName>
</protein>
<reference evidence="1 2" key="1">
    <citation type="submission" date="2023-10" db="EMBL/GenBank/DDBJ databases">
        <title>Genome-Wide Identification Analysis in wild type Solanum Pinnatisectum Reveals Some Genes Defensing Phytophthora Infestans.</title>
        <authorList>
            <person name="Sun C."/>
        </authorList>
    </citation>
    <scope>NUCLEOTIDE SEQUENCE [LARGE SCALE GENOMIC DNA]</scope>
    <source>
        <strain evidence="1">LQN</strain>
        <tissue evidence="1">Leaf</tissue>
    </source>
</reference>
<proteinExistence type="predicted"/>
<evidence type="ECO:0000313" key="2">
    <source>
        <dbReference type="Proteomes" id="UP001311915"/>
    </source>
</evidence>
<name>A0AAV9KX81_9SOLN</name>
<gene>
    <name evidence="1" type="ORF">R3W88_016380</name>
</gene>
<comment type="caution">
    <text evidence="1">The sequence shown here is derived from an EMBL/GenBank/DDBJ whole genome shotgun (WGS) entry which is preliminary data.</text>
</comment>
<dbReference type="AlphaFoldDB" id="A0AAV9KX81"/>
<evidence type="ECO:0000313" key="1">
    <source>
        <dbReference type="EMBL" id="KAK4718042.1"/>
    </source>
</evidence>